<sequence length="194" mass="21592">MRSSFSPLALLFAGAALVSSLPNAGVAASSPAVTAENISPPEPNVLEVAHLERRRACSGHRLQNDVCQGRLIYQGSSRHNCYRKDGKCCAKNKNRDYGIAVTNRAQKGEDCAYCFSGTWGLAYKKSYKKDTLIHVMSVLSLSEYETLEAKRSLFEVRHYVRFLLVRYLDNAGSWHTIPQKVAYNVCGIVCPEDR</sequence>
<feature type="chain" id="PRO_5020798018" description="Secreted protein" evidence="1">
    <location>
        <begin position="21"/>
        <end position="194"/>
    </location>
</feature>
<dbReference type="AlphaFoldDB" id="A0A4P7N922"/>
<organism evidence="2 3">
    <name type="scientific">Pyricularia oryzae</name>
    <name type="common">Rice blast fungus</name>
    <name type="synonym">Magnaporthe oryzae</name>
    <dbReference type="NCBI Taxonomy" id="318829"/>
    <lineage>
        <taxon>Eukaryota</taxon>
        <taxon>Fungi</taxon>
        <taxon>Dikarya</taxon>
        <taxon>Ascomycota</taxon>
        <taxon>Pezizomycotina</taxon>
        <taxon>Sordariomycetes</taxon>
        <taxon>Sordariomycetidae</taxon>
        <taxon>Magnaporthales</taxon>
        <taxon>Pyriculariaceae</taxon>
        <taxon>Pyricularia</taxon>
    </lineage>
</organism>
<name>A0A4P7N922_PYROR</name>
<gene>
    <name evidence="2" type="ORF">PoMZ_03959</name>
</gene>
<dbReference type="Proteomes" id="UP000294847">
    <property type="component" value="Chromosome 3"/>
</dbReference>
<evidence type="ECO:0000313" key="2">
    <source>
        <dbReference type="EMBL" id="QBZ58999.1"/>
    </source>
</evidence>
<dbReference type="EMBL" id="CP034206">
    <property type="protein sequence ID" value="QBZ58999.1"/>
    <property type="molecule type" value="Genomic_DNA"/>
</dbReference>
<reference evidence="2 3" key="1">
    <citation type="journal article" date="2019" name="Mol. Biol. Evol.">
        <title>Blast fungal genomes show frequent chromosomal changes, gene gains and losses, and effector gene turnover.</title>
        <authorList>
            <person name="Gomez Luciano L.B."/>
            <person name="Jason Tsai I."/>
            <person name="Chuma I."/>
            <person name="Tosa Y."/>
            <person name="Chen Y.H."/>
            <person name="Li J.Y."/>
            <person name="Li M.Y."/>
            <person name="Jade Lu M.Y."/>
            <person name="Nakayashiki H."/>
            <person name="Li W.H."/>
        </authorList>
    </citation>
    <scope>NUCLEOTIDE SEQUENCE [LARGE SCALE GENOMIC DNA]</scope>
    <source>
        <strain evidence="2">MZ5-1-6</strain>
    </source>
</reference>
<keyword evidence="1" id="KW-0732">Signal</keyword>
<evidence type="ECO:0000313" key="3">
    <source>
        <dbReference type="Proteomes" id="UP000294847"/>
    </source>
</evidence>
<proteinExistence type="predicted"/>
<protein>
    <recommendedName>
        <fullName evidence="4">Secreted protein</fullName>
    </recommendedName>
</protein>
<accession>A0A4P7N922</accession>
<evidence type="ECO:0000256" key="1">
    <source>
        <dbReference type="SAM" id="SignalP"/>
    </source>
</evidence>
<feature type="signal peptide" evidence="1">
    <location>
        <begin position="1"/>
        <end position="20"/>
    </location>
</feature>
<evidence type="ECO:0008006" key="4">
    <source>
        <dbReference type="Google" id="ProtNLM"/>
    </source>
</evidence>